<comment type="caution">
    <text evidence="1">The sequence shown here is derived from an EMBL/GenBank/DDBJ whole genome shotgun (WGS) entry which is preliminary data.</text>
</comment>
<evidence type="ECO:0000313" key="1">
    <source>
        <dbReference type="EMBL" id="REJ28520.1"/>
    </source>
</evidence>
<evidence type="ECO:0000313" key="2">
    <source>
        <dbReference type="Proteomes" id="UP000257014"/>
    </source>
</evidence>
<dbReference type="Proteomes" id="UP000257014">
    <property type="component" value="Unassembled WGS sequence"/>
</dbReference>
<organism evidence="1 2">
    <name type="scientific">Caldibacillus debilis</name>
    <dbReference type="NCBI Taxonomy" id="301148"/>
    <lineage>
        <taxon>Bacteria</taxon>
        <taxon>Bacillati</taxon>
        <taxon>Bacillota</taxon>
        <taxon>Bacilli</taxon>
        <taxon>Bacillales</taxon>
        <taxon>Bacillaceae</taxon>
        <taxon>Caldibacillus</taxon>
    </lineage>
</organism>
<sequence length="77" mass="8446">MEKRIFHDFPSFPVGISRGSAASGTGPCYRAIYGKGRIGSEKSIGREVGTMREGTGFDSVSVLCSRFYIFFHPKIPP</sequence>
<dbReference type="AlphaFoldDB" id="A0A3E0K478"/>
<dbReference type="EMBL" id="QEWE01000016">
    <property type="protein sequence ID" value="REJ28520.1"/>
    <property type="molecule type" value="Genomic_DNA"/>
</dbReference>
<accession>A0A3E0K478</accession>
<gene>
    <name evidence="1" type="ORF">C6P37_07670</name>
</gene>
<protein>
    <submittedName>
        <fullName evidence="1">Uncharacterized protein</fullName>
    </submittedName>
</protein>
<name>A0A3E0K478_9BACI</name>
<proteinExistence type="predicted"/>
<reference evidence="1 2" key="1">
    <citation type="submission" date="2018-03" db="EMBL/GenBank/DDBJ databases">
        <authorList>
            <person name="Keele B.F."/>
        </authorList>
    </citation>
    <scope>NUCLEOTIDE SEQUENCE [LARGE SCALE GENOMIC DNA]</scope>
    <source>
        <strain evidence="1">ZCTH4_d</strain>
    </source>
</reference>